<name>A0A8E2E5Z9_9PEZI</name>
<organism evidence="2 3">
    <name type="scientific">Lepidopterella palustris CBS 459.81</name>
    <dbReference type="NCBI Taxonomy" id="1314670"/>
    <lineage>
        <taxon>Eukaryota</taxon>
        <taxon>Fungi</taxon>
        <taxon>Dikarya</taxon>
        <taxon>Ascomycota</taxon>
        <taxon>Pezizomycotina</taxon>
        <taxon>Dothideomycetes</taxon>
        <taxon>Pleosporomycetidae</taxon>
        <taxon>Mytilinidiales</taxon>
        <taxon>Argynnaceae</taxon>
        <taxon>Lepidopterella</taxon>
    </lineage>
</organism>
<feature type="compositionally biased region" description="Basic and acidic residues" evidence="1">
    <location>
        <begin position="1"/>
        <end position="16"/>
    </location>
</feature>
<protein>
    <submittedName>
        <fullName evidence="2">Uncharacterized protein</fullName>
    </submittedName>
</protein>
<sequence>MGSKLRKVENPSRFEKPPPQFTTGALPVPYAPFPSCLAPQPEPKQSILHRPDVPPVLPPMRLNYPTRLHRAPNSAISNEDVAEYKPRPAEPSRIQIHHLPNIHLASQFAVQNHISYPQPKPYSELDSPIYVNTRCGAKMYEAVLAIAHNHRQPFDIRFAGEHLPNTAAAVFVCIKGFFGNGMHCVGVYVPDGVAWDAGRNPIPAPRFGKDGTEDMARGDGFGEMFFTACDDEDLKYEEVKEQLCDESGIEGSGLADVIEAPQVQVVGKKRKRSSAKKREWDRHRNVWEVAALVWNERVEGNLLVRRLMRASNMGEEEEFEEEWGVG</sequence>
<keyword evidence="3" id="KW-1185">Reference proteome</keyword>
<proteinExistence type="predicted"/>
<dbReference type="AlphaFoldDB" id="A0A8E2E5Z9"/>
<accession>A0A8E2E5Z9</accession>
<dbReference type="Proteomes" id="UP000250266">
    <property type="component" value="Unassembled WGS sequence"/>
</dbReference>
<evidence type="ECO:0000313" key="2">
    <source>
        <dbReference type="EMBL" id="OCK78021.1"/>
    </source>
</evidence>
<evidence type="ECO:0000256" key="1">
    <source>
        <dbReference type="SAM" id="MobiDB-lite"/>
    </source>
</evidence>
<feature type="region of interest" description="Disordered" evidence="1">
    <location>
        <begin position="1"/>
        <end position="25"/>
    </location>
</feature>
<gene>
    <name evidence="2" type="ORF">K432DRAFT_384184</name>
</gene>
<reference evidence="2 3" key="1">
    <citation type="journal article" date="2016" name="Nat. Commun.">
        <title>Ectomycorrhizal ecology is imprinted in the genome of the dominant symbiotic fungus Cenococcum geophilum.</title>
        <authorList>
            <consortium name="DOE Joint Genome Institute"/>
            <person name="Peter M."/>
            <person name="Kohler A."/>
            <person name="Ohm R.A."/>
            <person name="Kuo A."/>
            <person name="Krutzmann J."/>
            <person name="Morin E."/>
            <person name="Arend M."/>
            <person name="Barry K.W."/>
            <person name="Binder M."/>
            <person name="Choi C."/>
            <person name="Clum A."/>
            <person name="Copeland A."/>
            <person name="Grisel N."/>
            <person name="Haridas S."/>
            <person name="Kipfer T."/>
            <person name="LaButti K."/>
            <person name="Lindquist E."/>
            <person name="Lipzen A."/>
            <person name="Maire R."/>
            <person name="Meier B."/>
            <person name="Mihaltcheva S."/>
            <person name="Molinier V."/>
            <person name="Murat C."/>
            <person name="Poggeler S."/>
            <person name="Quandt C.A."/>
            <person name="Sperisen C."/>
            <person name="Tritt A."/>
            <person name="Tisserant E."/>
            <person name="Crous P.W."/>
            <person name="Henrissat B."/>
            <person name="Nehls U."/>
            <person name="Egli S."/>
            <person name="Spatafora J.W."/>
            <person name="Grigoriev I.V."/>
            <person name="Martin F.M."/>
        </authorList>
    </citation>
    <scope>NUCLEOTIDE SEQUENCE [LARGE SCALE GENOMIC DNA]</scope>
    <source>
        <strain evidence="2 3">CBS 459.81</strain>
    </source>
</reference>
<evidence type="ECO:0000313" key="3">
    <source>
        <dbReference type="Proteomes" id="UP000250266"/>
    </source>
</evidence>
<dbReference type="EMBL" id="KV745085">
    <property type="protein sequence ID" value="OCK78021.1"/>
    <property type="molecule type" value="Genomic_DNA"/>
</dbReference>